<keyword evidence="5" id="KW-1185">Reference proteome</keyword>
<dbReference type="Gene3D" id="3.80.10.10">
    <property type="entry name" value="Ribonuclease Inhibitor"/>
    <property type="match status" value="3"/>
</dbReference>
<dbReference type="InterPro" id="IPR001611">
    <property type="entry name" value="Leu-rich_rpt"/>
</dbReference>
<organism evidence="4 5">
    <name type="scientific">Entamoeba invadens IP1</name>
    <dbReference type="NCBI Taxonomy" id="370355"/>
    <lineage>
        <taxon>Eukaryota</taxon>
        <taxon>Amoebozoa</taxon>
        <taxon>Evosea</taxon>
        <taxon>Archamoebae</taxon>
        <taxon>Mastigamoebida</taxon>
        <taxon>Entamoebidae</taxon>
        <taxon>Entamoeba</taxon>
    </lineage>
</organism>
<dbReference type="AlphaFoldDB" id="A0A0A1TZH8"/>
<dbReference type="OrthoDB" id="28578at2759"/>
<keyword evidence="1" id="KW-0433">Leucine-rich repeat</keyword>
<dbReference type="InterPro" id="IPR055414">
    <property type="entry name" value="LRR_R13L4/SHOC2-like"/>
</dbReference>
<dbReference type="OMA" id="FCKLKIY"/>
<dbReference type="GeneID" id="14885939"/>
<feature type="domain" description="Disease resistance R13L4/SHOC-2-like LRR" evidence="3">
    <location>
        <begin position="30"/>
        <end position="152"/>
    </location>
</feature>
<dbReference type="InterPro" id="IPR050216">
    <property type="entry name" value="LRR_domain-containing"/>
</dbReference>
<dbReference type="SMART" id="SM00365">
    <property type="entry name" value="LRR_SD22"/>
    <property type="match status" value="9"/>
</dbReference>
<feature type="non-terminal residue" evidence="4">
    <location>
        <position position="571"/>
    </location>
</feature>
<dbReference type="GO" id="GO:0005737">
    <property type="term" value="C:cytoplasm"/>
    <property type="evidence" value="ECO:0007669"/>
    <property type="project" value="TreeGrafter"/>
</dbReference>
<evidence type="ECO:0000259" key="3">
    <source>
        <dbReference type="Pfam" id="PF23598"/>
    </source>
</evidence>
<dbReference type="PANTHER" id="PTHR48051">
    <property type="match status" value="1"/>
</dbReference>
<evidence type="ECO:0000256" key="2">
    <source>
        <dbReference type="ARBA" id="ARBA00022737"/>
    </source>
</evidence>
<protein>
    <submittedName>
        <fullName evidence="4">Podocan, putative</fullName>
    </submittedName>
</protein>
<dbReference type="RefSeq" id="XP_004253750.1">
    <property type="nucleotide sequence ID" value="XM_004253702.1"/>
</dbReference>
<dbReference type="Pfam" id="PF13855">
    <property type="entry name" value="LRR_8"/>
    <property type="match status" value="1"/>
</dbReference>
<dbReference type="InterPro" id="IPR003591">
    <property type="entry name" value="Leu-rich_rpt_typical-subtyp"/>
</dbReference>
<dbReference type="Proteomes" id="UP000014680">
    <property type="component" value="Unassembled WGS sequence"/>
</dbReference>
<evidence type="ECO:0000313" key="5">
    <source>
        <dbReference type="Proteomes" id="UP000014680"/>
    </source>
</evidence>
<dbReference type="InterPro" id="IPR032675">
    <property type="entry name" value="LRR_dom_sf"/>
</dbReference>
<keyword evidence="2" id="KW-0677">Repeat</keyword>
<evidence type="ECO:0000256" key="1">
    <source>
        <dbReference type="ARBA" id="ARBA00022614"/>
    </source>
</evidence>
<sequence>MSQDKLHYNKKNQSLKSIPKDCFSNASALLSVDLSNNEITSIPKEISAFKSLTHFRVMANRLTCLPNNIVTLTCLRHLDLNANQFTSFPVQISNLTTLEELQMIQNQLTEIPDCIGNLTNLQRISFTANNLKALPKSLSKCTNINFVELTSNEFDVFPDVICDLTKVTILMMQQNNLKEIPMSIKRLEKLSGLLLSSNQFSTFPESVCEVTSLTQIELDNNNFVEIPNSLSKLVKLKALVLNKSFISCLNSVDMMSNLCQVVLSDTKCMFLPDLSTNAKLTSLNVIHGCLSELKSLPPSCSCRFTGNVIEDVEFPDNGTLQYMILANNKLKTSPDLSMLSKISRLDISQNCITWFDEKTCHPTLQQLDVSCNPLVEFPVCLSKCVSLKSLNVSDCHLFDVPAAALSTLTNLETLFLACNHLSSLESLSVMTKLKALYLQSNNLLHFPRSVFALASLKTLFMSNNQITVIPDQITQLTNLEQIDLCCNAIQSFDSLTKVPSLKEIDVSFNFIKALPVDIENLKNLCALNVFGNELSYKAKLPHLEKTVDFFQVQQVVLKNPKDEPDTNSTVC</sequence>
<proteinExistence type="predicted"/>
<dbReference type="EMBL" id="KB206890">
    <property type="protein sequence ID" value="ELP86979.1"/>
    <property type="molecule type" value="Genomic_DNA"/>
</dbReference>
<dbReference type="PANTHER" id="PTHR48051:SF1">
    <property type="entry name" value="RAS SUPPRESSOR PROTEIN 1"/>
    <property type="match status" value="1"/>
</dbReference>
<dbReference type="SUPFAM" id="SSF52058">
    <property type="entry name" value="L domain-like"/>
    <property type="match status" value="2"/>
</dbReference>
<dbReference type="Pfam" id="PF23598">
    <property type="entry name" value="LRR_14"/>
    <property type="match status" value="1"/>
</dbReference>
<dbReference type="PROSITE" id="PS51450">
    <property type="entry name" value="LRR"/>
    <property type="match status" value="2"/>
</dbReference>
<dbReference type="KEGG" id="eiv:EIN_317680"/>
<dbReference type="SMART" id="SM00364">
    <property type="entry name" value="LRR_BAC"/>
    <property type="match status" value="9"/>
</dbReference>
<accession>A0A0A1TZH8</accession>
<dbReference type="SMART" id="SM00369">
    <property type="entry name" value="LRR_TYP"/>
    <property type="match status" value="12"/>
</dbReference>
<gene>
    <name evidence="4" type="ORF">EIN_317680</name>
</gene>
<dbReference type="VEuPathDB" id="AmoebaDB:EIN_317680"/>
<evidence type="ECO:0000313" key="4">
    <source>
        <dbReference type="EMBL" id="ELP86979.1"/>
    </source>
</evidence>
<reference evidence="4 5" key="1">
    <citation type="submission" date="2012-10" db="EMBL/GenBank/DDBJ databases">
        <authorList>
            <person name="Zafar N."/>
            <person name="Inman J."/>
            <person name="Hall N."/>
            <person name="Lorenzi H."/>
            <person name="Caler E."/>
        </authorList>
    </citation>
    <scope>NUCLEOTIDE SEQUENCE [LARGE SCALE GENOMIC DNA]</scope>
    <source>
        <strain evidence="4 5">IP1</strain>
    </source>
</reference>
<name>A0A0A1TZH8_ENTIV</name>